<keyword evidence="2" id="KW-1185">Reference proteome</keyword>
<organism evidence="1 2">
    <name type="scientific">Asticcacaulis biprosthecium C19</name>
    <dbReference type="NCBI Taxonomy" id="715226"/>
    <lineage>
        <taxon>Bacteria</taxon>
        <taxon>Pseudomonadati</taxon>
        <taxon>Pseudomonadota</taxon>
        <taxon>Alphaproteobacteria</taxon>
        <taxon>Caulobacterales</taxon>
        <taxon>Caulobacteraceae</taxon>
        <taxon>Asticcacaulis</taxon>
    </lineage>
</organism>
<gene>
    <name evidence="1" type="ORF">ABI_24930</name>
</gene>
<dbReference type="Proteomes" id="UP000006512">
    <property type="component" value="Unassembled WGS sequence"/>
</dbReference>
<protein>
    <submittedName>
        <fullName evidence="1">Uncharacterized protein</fullName>
    </submittedName>
</protein>
<dbReference type="EMBL" id="GL883078">
    <property type="protein sequence ID" value="EGF91080.1"/>
    <property type="molecule type" value="Genomic_DNA"/>
</dbReference>
<dbReference type="OrthoDB" id="7393676at2"/>
<reference evidence="2" key="1">
    <citation type="submission" date="2011-03" db="EMBL/GenBank/DDBJ databases">
        <title>Draft genome sequence of Brevundimonas diminuta.</title>
        <authorList>
            <person name="Brown P.J.B."/>
            <person name="Buechlein A."/>
            <person name="Hemmerich C."/>
            <person name="Brun Y.V."/>
        </authorList>
    </citation>
    <scope>NUCLEOTIDE SEQUENCE [LARGE SCALE GENOMIC DNA]</scope>
    <source>
        <strain evidence="2">C19</strain>
    </source>
</reference>
<dbReference type="AlphaFoldDB" id="F4QP22"/>
<name>F4QP22_9CAUL</name>
<dbReference type="RefSeq" id="WP_006273266.1">
    <property type="nucleotide sequence ID" value="NZ_GL883078.1"/>
</dbReference>
<evidence type="ECO:0000313" key="2">
    <source>
        <dbReference type="Proteomes" id="UP000006512"/>
    </source>
</evidence>
<sequence length="1147" mass="126924">MDLGKGLKSLSEVQLRDLFQQSKSDLPTLIAINAELKTRRSEGAIDLQFEVAQQIVYLRKSGDAPEAQSLKPVGDWLNAFMLTRGLKRPDGRPLSRYRMTDDEYSDAKKILRLLARQGRLAVPDERAGRLFVAYCAEWFRREAASMSAEWNQLAPDVFPSVPQGNMRTLTEMGLNYWGRDLIRLATHREFLLTLALEGGIPVHVITDQDRSWLNGYLETLMRASVSDRSEAAIRVVAYEEAHRLRQSYRHDLFIDTCAELVHSILHWRHTAETEAPKVDAVDYLDACHKDWRAKLPVYVPKDESHEARILLNGLMNEPLTGLAVSGIQANRYLIREKGEWIPALQIVADGHLRRDKLPGLAADSRYRAVPSGELSNFIADEFALFEPPVDDQRTWRVKPRLDLSRLLKGFAFKAPVTTTLTSGSTLYPMTWPHGEAIRSDILVFEAEEDKHGLRLRLVGQGSASRAAKVLYALMPADWELQADTPEAILEFEDVPNLKCRLVKTDGTLYLRSPDDPADLRYRVEAGKDERQAELRYLNPHWAGIESTDANLDILEGALDMRIGEDDKLRMPATGELFWRRPGQTWQAVRDGSLKELGLVEVSWRDPKAGIQLERRCLGLLPGGASIRANMVEAKRGDLTLVNLPGWKLSPRRPDLDIVDQHTEGFSVTFPGRPDYRLVCDLLPPSGRPLPVRITFRGRDAVIVKHDGAIVAPGTMLDLASLRGTFALAPHRTSLLISRIGAKTGASSVTFDGEYPLATRRQVIEALLAEAGHQDAQIELAFLGDSRSSVRLGRYRFDKPIQSAGLVDLPQTEGAVVARMVCDPADEVPLTFDPQGPGYRAPASCYGPILIYMRDGPDVVSRPVVVDTKDRSFARREGLMMALTELDFKQRQGDITKVLSELATTSARPEDVSYLVKHVATLNGVPASAFDALARLAEVPVALARVLLNATDEASRQAVFSLQNELPFLWLALPISAWGEAFGAEWAGLESALASVESAARSVLIMKCLAGKAADMSTLDSALAAVFARVGFASPAVSEEPSLQDIAQAYVRGRSDGESADSNLTTVPDLSGKLSANGFDLPPDISRLSFKDWGGLLAPAFLALSALEKLPLDTETKSLVRRVMREDQNAKSPYVSPAFPHFLRFYGA</sequence>
<evidence type="ECO:0000313" key="1">
    <source>
        <dbReference type="EMBL" id="EGF91080.1"/>
    </source>
</evidence>
<dbReference type="NCBIfam" id="NF038336">
    <property type="entry name" value="YjiT_fam"/>
    <property type="match status" value="1"/>
</dbReference>
<proteinExistence type="predicted"/>
<dbReference type="InterPro" id="IPR047879">
    <property type="entry name" value="YjiT"/>
</dbReference>
<dbReference type="HOGENOM" id="CLU_009762_2_0_5"/>
<dbReference type="STRING" id="715226.ABI_24930"/>
<accession>F4QP22</accession>
<dbReference type="eggNOG" id="ENOG502Z8ER">
    <property type="taxonomic scope" value="Bacteria"/>
</dbReference>